<sequence length="626" mass="71150">MPISNKSSEARMTKTTIRLDPTEVQRQQQAQNIQRTTIISNNNDQSQIVNNQLQSTESYPYKTKIFTNKETSKISNTYSTVGSPSLDRDPSSSIITRGSPRLFRVKRVSRVPQTSPVPEKFLEKGVTTKSVIIKDTMSRGTTPPPISFFDTFPKNQTIYYPTSYDIRDQQAVSTVRYQTPSPLIHPTTTISETIVQQQPQTNTSTTTTKTSTRILDAKTLPTLDGDDSFIEETKTTTTIIRPIEIPIVPAVVTSSITTIPQVETTTTAVVPAIGTTTAIVPAVETTTIRERPSYRINRRRHRPIRTNSTYSTYTTSSTGSYTTSSYTTNSTITPRPHIIKQHTILPPRPPIQTTIINDPPTTIVPERRFIHHARRTRTYSGYYSSDLDFGKRKIYKSDYKYRHYYYCNWCKGRCDLPNSSCSCCEWFYGCPLWALILLGLLFLALIITFFTLLGLQPTINSARRSQTAETQVLNRTNIIYGYLRNCGFQTNIPTTLVLCSNTGTTSTSRVELSSYYITSKNIKNSFSNKYLILMSTTKQIGLVDLNDNDVGQELILIIIITSTFLLVFFFLCVIIIYYYLSNNTGNKELFRLELDNQRHINRKISHLSTLLHNIREKLDEPFNLNN</sequence>
<proteinExistence type="predicted"/>
<keyword evidence="4" id="KW-1185">Reference proteome</keyword>
<feature type="transmembrane region" description="Helical" evidence="1">
    <location>
        <begin position="432"/>
        <end position="455"/>
    </location>
</feature>
<protein>
    <submittedName>
        <fullName evidence="3">Uncharacterized protein</fullName>
    </submittedName>
</protein>
<dbReference type="Proteomes" id="UP000663854">
    <property type="component" value="Unassembled WGS sequence"/>
</dbReference>
<evidence type="ECO:0000313" key="2">
    <source>
        <dbReference type="EMBL" id="CAF0779661.1"/>
    </source>
</evidence>
<organism evidence="3 4">
    <name type="scientific">Rotaria sordida</name>
    <dbReference type="NCBI Taxonomy" id="392033"/>
    <lineage>
        <taxon>Eukaryota</taxon>
        <taxon>Metazoa</taxon>
        <taxon>Spiralia</taxon>
        <taxon>Gnathifera</taxon>
        <taxon>Rotifera</taxon>
        <taxon>Eurotatoria</taxon>
        <taxon>Bdelloidea</taxon>
        <taxon>Philodinida</taxon>
        <taxon>Philodinidae</taxon>
        <taxon>Rotaria</taxon>
    </lineage>
</organism>
<gene>
    <name evidence="3" type="ORF">JXQ802_LOCUS6932</name>
    <name evidence="2" type="ORF">PYM288_LOCUS3551</name>
</gene>
<evidence type="ECO:0000313" key="3">
    <source>
        <dbReference type="EMBL" id="CAF0855899.1"/>
    </source>
</evidence>
<comment type="caution">
    <text evidence="3">The sequence shown here is derived from an EMBL/GenBank/DDBJ whole genome shotgun (WGS) entry which is preliminary data.</text>
</comment>
<evidence type="ECO:0000256" key="1">
    <source>
        <dbReference type="SAM" id="Phobius"/>
    </source>
</evidence>
<dbReference type="EMBL" id="CAJNOL010000112">
    <property type="protein sequence ID" value="CAF0855899.1"/>
    <property type="molecule type" value="Genomic_DNA"/>
</dbReference>
<name>A0A813WTZ0_9BILA</name>
<dbReference type="AlphaFoldDB" id="A0A813WTZ0"/>
<accession>A0A813WTZ0</accession>
<dbReference type="EMBL" id="CAJNOH010000028">
    <property type="protein sequence ID" value="CAF0779661.1"/>
    <property type="molecule type" value="Genomic_DNA"/>
</dbReference>
<keyword evidence="1" id="KW-0812">Transmembrane</keyword>
<feature type="transmembrane region" description="Helical" evidence="1">
    <location>
        <begin position="554"/>
        <end position="580"/>
    </location>
</feature>
<reference evidence="3" key="1">
    <citation type="submission" date="2021-02" db="EMBL/GenBank/DDBJ databases">
        <authorList>
            <person name="Nowell W R."/>
        </authorList>
    </citation>
    <scope>NUCLEOTIDE SEQUENCE</scope>
</reference>
<dbReference type="Proteomes" id="UP000663870">
    <property type="component" value="Unassembled WGS sequence"/>
</dbReference>
<evidence type="ECO:0000313" key="4">
    <source>
        <dbReference type="Proteomes" id="UP000663870"/>
    </source>
</evidence>
<keyword evidence="1" id="KW-1133">Transmembrane helix</keyword>
<keyword evidence="1" id="KW-0472">Membrane</keyword>